<organism evidence="1 2">
    <name type="scientific">Candidatus Methanogaster sp</name>
    <dbReference type="NCBI Taxonomy" id="3386292"/>
    <lineage>
        <taxon>Archaea</taxon>
        <taxon>Methanobacteriati</taxon>
        <taxon>Methanobacteriota</taxon>
        <taxon>Stenosarchaea group</taxon>
        <taxon>Methanomicrobia</taxon>
        <taxon>Methanosarcinales</taxon>
        <taxon>ANME-2 cluster</taxon>
        <taxon>Candidatus Methanogasteraceae</taxon>
        <taxon>Candidatus Methanogaster</taxon>
    </lineage>
</organism>
<name>A0AC61KY14_9EURY</name>
<dbReference type="EMBL" id="PQXF01000095">
    <property type="protein sequence ID" value="PXF56596.1"/>
    <property type="molecule type" value="Genomic_DNA"/>
</dbReference>
<accession>A0AC61KY14</accession>
<evidence type="ECO:0000313" key="2">
    <source>
        <dbReference type="Proteomes" id="UP000248329"/>
    </source>
</evidence>
<sequence length="653" mass="70221">MGASEASELTPIPKRTIPINQDALVIGAGIAGMTAALDLADSGMKVHLIEREPTIGGRAALYGSLFPTNDCAICIIAPRMTDVLNHRNIDLHTYAEVTGVEGSVGNFRVRGIKKPRFIKEDLCKGCIDDCACVCPITVPNQFDYEIGLRKAIYVPMPQSVPMIACIDEHCVGCGLCEEACPLDAIDYFQKEAEFEFDVGAIIVATGWKPFDAARKEEYGYGQHKDVITSLQLERMLNASGPTYGRAIRPSTGELAERIAFIQCVGSRDATVGNNYCSLVCCMAAIKSAQAIRKKNPDADISIHYIDIRACGNGYEEYYQRTQELGVNFIRGRASEVVTHGKSAVIRYEDTLADDGINERECDLIVLSVGLEAESGIGIDMQTGANGFMQVAHPKLRPVEAHTDGVFIAGCASGPKDIQTSIAQAAAAASKVKTLLTDDHLEIDPMSAHVDADKCIGCAICMGVCKFESIRIVHGKAVVDELACKGCGSCSAACPRGAIEPYMHTDSQIISQVRTLVKNECPLIIAFLCNWCAYACADLTGVLHIQYPTNIRVIRVMCAGRVNPGFVLEAFRCGADGVLVAGCKIGECHYMHGNANAKHRMAALSGLLAGVGIDAARLRVEWIDASESERFVEIISGFVDELKGIGPIGSELPI</sequence>
<proteinExistence type="predicted"/>
<protein>
    <submittedName>
        <fullName evidence="1">Disulfide reductase</fullName>
    </submittedName>
</protein>
<comment type="caution">
    <text evidence="1">The sequence shown here is derived from an EMBL/GenBank/DDBJ whole genome shotgun (WGS) entry which is preliminary data.</text>
</comment>
<reference evidence="1" key="1">
    <citation type="submission" date="2018-01" db="EMBL/GenBank/DDBJ databases">
        <authorList>
            <person name="Krukenberg V."/>
        </authorList>
    </citation>
    <scope>NUCLEOTIDE SEQUENCE</scope>
    <source>
        <strain evidence="1">E20ANME2</strain>
    </source>
</reference>
<evidence type="ECO:0000313" key="1">
    <source>
        <dbReference type="EMBL" id="PXF56596.1"/>
    </source>
</evidence>
<dbReference type="Proteomes" id="UP000248329">
    <property type="component" value="Unassembled WGS sequence"/>
</dbReference>
<gene>
    <name evidence="1" type="ORF">C4B59_16670</name>
</gene>